<dbReference type="EMBL" id="MN536026">
    <property type="protein sequence ID" value="QIG56908.1"/>
    <property type="molecule type" value="Genomic_DNA"/>
</dbReference>
<accession>A0A6G6XGE4</accession>
<protein>
    <submittedName>
        <fullName evidence="1">Uncharacterized protein</fullName>
    </submittedName>
</protein>
<gene>
    <name evidence="1" type="ORF">vBPaeSS2019XI_030</name>
</gene>
<sequence>MTPKIEWRAYPSATETVIIQAAIRAPKDAYRRVKDVFSTKEVSRGATSDEVASKLRQMHLEVVRLHEQLNQVLDYRGGGR</sequence>
<keyword evidence="2" id="KW-1185">Reference proteome</keyword>
<evidence type="ECO:0000313" key="1">
    <source>
        <dbReference type="EMBL" id="QIG56908.1"/>
    </source>
</evidence>
<dbReference type="Proteomes" id="UP000502584">
    <property type="component" value="Segment"/>
</dbReference>
<evidence type="ECO:0000313" key="2">
    <source>
        <dbReference type="Proteomes" id="UP000502584"/>
    </source>
</evidence>
<proteinExistence type="predicted"/>
<name>A0A6G6XGE4_9CAUD</name>
<reference evidence="1 2" key="1">
    <citation type="submission" date="2019-10" db="EMBL/GenBank/DDBJ databases">
        <title>Genome of the temperate Pseudomonas aerugionosa phage vB_Pae-SS2019XI.</title>
        <authorList>
            <person name="Hammerl J.A."/>
            <person name="Jaeckel C."/>
            <person name="Schnehle S."/>
            <person name="Schmoger S."/>
        </authorList>
    </citation>
    <scope>NUCLEOTIDE SEQUENCE [LARGE SCALE GENOMIC DNA]</scope>
</reference>
<organism evidence="1 2">
    <name type="scientific">Pseudomonas phage vB_Pae-SS2019XI</name>
    <dbReference type="NCBI Taxonomy" id="2660688"/>
    <lineage>
        <taxon>Viruses</taxon>
        <taxon>Duplodnaviria</taxon>
        <taxon>Heunggongvirae</taxon>
        <taxon>Uroviricota</taxon>
        <taxon>Caudoviricetes</taxon>
        <taxon>Casjensviridae</taxon>
        <taxon>Maxdohrnvirus</taxon>
        <taxon>Maxdohrnvirus SS2019XI</taxon>
    </lineage>
</organism>